<dbReference type="GO" id="GO:0031428">
    <property type="term" value="C:box C/D methylation guide snoRNP complex"/>
    <property type="evidence" value="ECO:0007669"/>
    <property type="project" value="InterPro"/>
</dbReference>
<dbReference type="SUPFAM" id="SSF89124">
    <property type="entry name" value="Nop domain"/>
    <property type="match status" value="1"/>
</dbReference>
<accession>A0A0E3KQ66</accession>
<dbReference type="Pfam" id="PF01798">
    <property type="entry name" value="Nop"/>
    <property type="match status" value="1"/>
</dbReference>
<dbReference type="Proteomes" id="UP000066529">
    <property type="component" value="Chromosome"/>
</dbReference>
<dbReference type="EMBL" id="CP009501">
    <property type="protein sequence ID" value="AKB13925.1"/>
    <property type="molecule type" value="Genomic_DNA"/>
</dbReference>
<dbReference type="HOGENOM" id="CLU_015495_1_1_2"/>
<dbReference type="RefSeq" id="WP_048167901.1">
    <property type="nucleotide sequence ID" value="NZ_CP009501.1"/>
</dbReference>
<dbReference type="InterPro" id="IPR012976">
    <property type="entry name" value="NOSIC"/>
</dbReference>
<name>A0A0E3KQ66_METTT</name>
<organism evidence="3 4">
    <name type="scientific">Methanosarcina thermophila (strain ATCC 43570 / DSM 1825 / OCM 12 / VKM B-1830 / TM-1)</name>
    <dbReference type="NCBI Taxonomy" id="523844"/>
    <lineage>
        <taxon>Archaea</taxon>
        <taxon>Methanobacteriati</taxon>
        <taxon>Methanobacteriota</taxon>
        <taxon>Stenosarchaea group</taxon>
        <taxon>Methanomicrobia</taxon>
        <taxon>Methanosarcinales</taxon>
        <taxon>Methanosarcinaceae</taxon>
        <taxon>Methanosarcina</taxon>
    </lineage>
</organism>
<dbReference type="STRING" id="523844.MSTHT_2167"/>
<gene>
    <name evidence="3" type="ORF">MSTHT_2167</name>
</gene>
<comment type="similarity">
    <text evidence="1">Belongs to the NOP5/NOP56 family.</text>
</comment>
<evidence type="ECO:0000259" key="2">
    <source>
        <dbReference type="PROSITE" id="PS51358"/>
    </source>
</evidence>
<proteinExistence type="inferred from homology"/>
<dbReference type="GO" id="GO:0030515">
    <property type="term" value="F:snoRNA binding"/>
    <property type="evidence" value="ECO:0007669"/>
    <property type="project" value="InterPro"/>
</dbReference>
<dbReference type="InterPro" id="IPR045056">
    <property type="entry name" value="Nop56/Nop58"/>
</dbReference>
<dbReference type="PANTHER" id="PTHR10894:SF0">
    <property type="entry name" value="NUCLEOLAR PROTEIN 56"/>
    <property type="match status" value="1"/>
</dbReference>
<evidence type="ECO:0000313" key="3">
    <source>
        <dbReference type="EMBL" id="AKB13925.1"/>
    </source>
</evidence>
<dbReference type="InterPro" id="IPR002687">
    <property type="entry name" value="Nop_dom"/>
</dbReference>
<dbReference type="GeneID" id="41602436"/>
<feature type="domain" description="Nop" evidence="2">
    <location>
        <begin position="200"/>
        <end position="314"/>
    </location>
</feature>
<dbReference type="SMART" id="SM00931">
    <property type="entry name" value="NOSIC"/>
    <property type="match status" value="1"/>
</dbReference>
<dbReference type="Gene3D" id="1.10.287.4070">
    <property type="match status" value="1"/>
</dbReference>
<reference evidence="3 4" key="1">
    <citation type="submission" date="2014-07" db="EMBL/GenBank/DDBJ databases">
        <title>Methanogenic archaea and the global carbon cycle.</title>
        <authorList>
            <person name="Henriksen J.R."/>
            <person name="Luke J."/>
            <person name="Reinhart S."/>
            <person name="Benedict M.N."/>
            <person name="Youngblut N.D."/>
            <person name="Metcalf M.E."/>
            <person name="Whitaker R.J."/>
            <person name="Metcalf W.W."/>
        </authorList>
    </citation>
    <scope>NUCLEOTIDE SEQUENCE [LARGE SCALE GENOMIC DNA]</scope>
    <source>
        <strain evidence="4">ATCC 43570 / DSM 1825 / OCM 12 / VKM B-1830 / TM-1</strain>
    </source>
</reference>
<dbReference type="KEGG" id="mthr:MSTHT_2167"/>
<sequence>MKINTWFGVLETNTAGEILESRLLPKNIREIALNSLSLRDSRLNLPPEGFDLKAAALKSGFVESPAEYYSILHEVALEAAKLQVSGALTPDQRIIQAVEALDDINETSNALSERLSEWYGGYFPEIGLSGEDLALFIIKYGSRENVGPEDPLYSKASTSMGAKLEPADEALLKGFAENVRGLYERRRQLEAYIENSMELVAPNLKLIAGPMLGARLISLAGSLEKLAEFPSSTIQVIGANKALFKHLRARAPSPKHGIIYNHPLINTAPWWVRGKIARAVASKISLAARMDFYSRGIDPSIAEKLEAKVSQIRALNPTPSLKRQEIEAKPKKRRRR</sequence>
<dbReference type="OrthoDB" id="11877at2157"/>
<dbReference type="PATRIC" id="fig|523844.20.peg.2663"/>
<evidence type="ECO:0000256" key="1">
    <source>
        <dbReference type="ARBA" id="ARBA00009211"/>
    </source>
</evidence>
<evidence type="ECO:0000313" key="4">
    <source>
        <dbReference type="Proteomes" id="UP000066529"/>
    </source>
</evidence>
<dbReference type="InterPro" id="IPR042239">
    <property type="entry name" value="Nop_C"/>
</dbReference>
<dbReference type="AlphaFoldDB" id="A0A0E3KQ66"/>
<protein>
    <submittedName>
        <fullName evidence="3">rRNA biogenesis protein Nop5/Nop56</fullName>
    </submittedName>
</protein>
<dbReference type="InterPro" id="IPR036070">
    <property type="entry name" value="Nop_dom_sf"/>
</dbReference>
<dbReference type="PANTHER" id="PTHR10894">
    <property type="entry name" value="NUCLEOLAR PROTEIN 5 NUCLEOLAR PROTEIN NOP5 NOP58"/>
    <property type="match status" value="1"/>
</dbReference>
<dbReference type="PROSITE" id="PS51358">
    <property type="entry name" value="NOP"/>
    <property type="match status" value="1"/>
</dbReference>
<dbReference type="Gene3D" id="1.10.246.90">
    <property type="entry name" value="Nop domain"/>
    <property type="match status" value="1"/>
</dbReference>